<dbReference type="PROSITE" id="PS50053">
    <property type="entry name" value="UBIQUITIN_2"/>
    <property type="match status" value="1"/>
</dbReference>
<sequence>MEFHLDTFLEVAAVIITAPISVPILIGAAALGFGETDENSVGGGAVRGAVAINNKKTKRNFCANSTSVQIYILNSDGSDTYITMPSSKDTILQLKGRIQQKLGVNTQNQCLWYQWILLEDTNTLKSYNITNNSIITMSIGTQVSSIRLNFIDSIYLDPHWDRDYTSSTREHIKRMRGGYQYYRPCGWKRIAIKVIGKYSDDKWLGHTGAEGEWAVTYHGTKQPVTYHGTKQPVFEKICVEGYKVGPRAAYGKGVYSSPDINVAQYYAQQFLINGVEYLGIFQNRVNPKGVNIECAGKFWVCPDPKDIRPYGLCVKRCVKSA</sequence>
<organism evidence="2 3">
    <name type="scientific">Oopsacas minuta</name>
    <dbReference type="NCBI Taxonomy" id="111878"/>
    <lineage>
        <taxon>Eukaryota</taxon>
        <taxon>Metazoa</taxon>
        <taxon>Porifera</taxon>
        <taxon>Hexactinellida</taxon>
        <taxon>Hexasterophora</taxon>
        <taxon>Lyssacinosida</taxon>
        <taxon>Leucopsacidae</taxon>
        <taxon>Oopsacas</taxon>
    </lineage>
</organism>
<gene>
    <name evidence="2" type="ORF">LOD99_15647</name>
</gene>
<dbReference type="InterPro" id="IPR029071">
    <property type="entry name" value="Ubiquitin-like_domsf"/>
</dbReference>
<dbReference type="Gene3D" id="3.10.20.90">
    <property type="entry name" value="Phosphatidylinositol 3-kinase Catalytic Subunit, Chain A, domain 1"/>
    <property type="match status" value="1"/>
</dbReference>
<evidence type="ECO:0000313" key="3">
    <source>
        <dbReference type="Proteomes" id="UP001165289"/>
    </source>
</evidence>
<dbReference type="Gene3D" id="3.90.175.10">
    <property type="entry name" value="Diphtheria Toxin, domain 1"/>
    <property type="match status" value="1"/>
</dbReference>
<accession>A0AAV7K9V8</accession>
<dbReference type="Proteomes" id="UP001165289">
    <property type="component" value="Unassembled WGS sequence"/>
</dbReference>
<name>A0AAV7K9V8_9METZ</name>
<dbReference type="PANTHER" id="PTHR36649:SF28">
    <property type="entry name" value="UBIQUITIN-LIKE DOMAIN-CONTAINING PROTEIN"/>
    <property type="match status" value="1"/>
</dbReference>
<dbReference type="CDD" id="cd17039">
    <property type="entry name" value="Ubl_ubiquitin_like"/>
    <property type="match status" value="1"/>
</dbReference>
<dbReference type="SUPFAM" id="SSF54236">
    <property type="entry name" value="Ubiquitin-like"/>
    <property type="match status" value="1"/>
</dbReference>
<dbReference type="EMBL" id="JAKMXF010000110">
    <property type="protein sequence ID" value="KAI6657929.1"/>
    <property type="molecule type" value="Genomic_DNA"/>
</dbReference>
<feature type="domain" description="Ubiquitin-like" evidence="1">
    <location>
        <begin position="68"/>
        <end position="137"/>
    </location>
</feature>
<evidence type="ECO:0000313" key="2">
    <source>
        <dbReference type="EMBL" id="KAI6657929.1"/>
    </source>
</evidence>
<dbReference type="AlphaFoldDB" id="A0AAV7K9V8"/>
<protein>
    <recommendedName>
        <fullName evidence="1">Ubiquitin-like domain-containing protein</fullName>
    </recommendedName>
</protein>
<keyword evidence="3" id="KW-1185">Reference proteome</keyword>
<comment type="caution">
    <text evidence="2">The sequence shown here is derived from an EMBL/GenBank/DDBJ whole genome shotgun (WGS) entry which is preliminary data.</text>
</comment>
<dbReference type="SMART" id="SM00213">
    <property type="entry name" value="UBQ"/>
    <property type="match status" value="1"/>
</dbReference>
<dbReference type="InterPro" id="IPR000626">
    <property type="entry name" value="Ubiquitin-like_dom"/>
</dbReference>
<dbReference type="Pfam" id="PF00240">
    <property type="entry name" value="ubiquitin"/>
    <property type="match status" value="1"/>
</dbReference>
<proteinExistence type="predicted"/>
<dbReference type="PANTHER" id="PTHR36649">
    <property type="entry name" value="UBIQUITIN-LIKE DOMAIN-CONTAINING PROTEIN"/>
    <property type="match status" value="1"/>
</dbReference>
<dbReference type="SUPFAM" id="SSF56399">
    <property type="entry name" value="ADP-ribosylation"/>
    <property type="match status" value="1"/>
</dbReference>
<evidence type="ECO:0000259" key="1">
    <source>
        <dbReference type="PROSITE" id="PS50053"/>
    </source>
</evidence>
<reference evidence="2 3" key="1">
    <citation type="journal article" date="2023" name="BMC Biol.">
        <title>The compact genome of the sponge Oopsacas minuta (Hexactinellida) is lacking key metazoan core genes.</title>
        <authorList>
            <person name="Santini S."/>
            <person name="Schenkelaars Q."/>
            <person name="Jourda C."/>
            <person name="Duchesne M."/>
            <person name="Belahbib H."/>
            <person name="Rocher C."/>
            <person name="Selva M."/>
            <person name="Riesgo A."/>
            <person name="Vervoort M."/>
            <person name="Leys S.P."/>
            <person name="Kodjabachian L."/>
            <person name="Le Bivic A."/>
            <person name="Borchiellini C."/>
            <person name="Claverie J.M."/>
            <person name="Renard E."/>
        </authorList>
    </citation>
    <scope>NUCLEOTIDE SEQUENCE [LARGE SCALE GENOMIC DNA]</scope>
    <source>
        <strain evidence="2">SPO-2</strain>
    </source>
</reference>